<dbReference type="AlphaFoldDB" id="A0AAE3DLH7"/>
<feature type="compositionally biased region" description="Basic and acidic residues" evidence="1">
    <location>
        <begin position="144"/>
        <end position="185"/>
    </location>
</feature>
<sequence>MLAVIFGILKILGLLILGILGLILLVLCLILFVPICYRAELSLYEKFCAEATVSWLFRAISLTVRRKEKTEISLRIFGIPLGKKKRAEAVAVEKEQSKASEESTPGRVTVQPKEESKEEPKEKKSGNPMKPERSEITETSGTPRKSETVIKKSKQPEQTEQPEKISEKKREENKEDPKNPKRTTEEIQETQETSKKTKQKNPIEKVKQKAKAILGKIKMFLSGLKRRLGRLKKRLMGIGSNLQDLNEKRKRLMEFLRKEENKRVFRLLKRQFVRFLRHVLPQKLSGKLIFGLGDPYLTGQVLTVVSPFYGFYGRNFALTPVFDAEELVLEGEAKFRGRIRIGTLLWIGLRILIDKDARRLWKTWRNSRR</sequence>
<proteinExistence type="predicted"/>
<keyword evidence="4" id="KW-1185">Reference proteome</keyword>
<feature type="region of interest" description="Disordered" evidence="1">
    <location>
        <begin position="92"/>
        <end position="204"/>
    </location>
</feature>
<name>A0AAE3DLH7_9FIRM</name>
<accession>A0AAE3DLH7</accession>
<evidence type="ECO:0000313" key="3">
    <source>
        <dbReference type="EMBL" id="MCC2165033.1"/>
    </source>
</evidence>
<feature type="transmembrane region" description="Helical" evidence="2">
    <location>
        <begin position="12"/>
        <end position="33"/>
    </location>
</feature>
<reference evidence="3" key="1">
    <citation type="submission" date="2021-10" db="EMBL/GenBank/DDBJ databases">
        <title>Anaerobic single-cell dispensing facilitates the cultivation of human gut bacteria.</title>
        <authorList>
            <person name="Afrizal A."/>
        </authorList>
    </citation>
    <scope>NUCLEOTIDE SEQUENCE</scope>
    <source>
        <strain evidence="3">CLA-AA-H274</strain>
    </source>
</reference>
<feature type="compositionally biased region" description="Basic and acidic residues" evidence="1">
    <location>
        <begin position="112"/>
        <end position="136"/>
    </location>
</feature>
<keyword evidence="2" id="KW-0812">Transmembrane</keyword>
<feature type="compositionally biased region" description="Basic and acidic residues" evidence="1">
    <location>
        <begin position="92"/>
        <end position="101"/>
    </location>
</feature>
<dbReference type="RefSeq" id="WP_308451467.1">
    <property type="nucleotide sequence ID" value="NZ_JAJEPU010000024.1"/>
</dbReference>
<evidence type="ECO:0000313" key="4">
    <source>
        <dbReference type="Proteomes" id="UP001198962"/>
    </source>
</evidence>
<organism evidence="3 4">
    <name type="scientific">Brotaphodocola catenula</name>
    <dbReference type="NCBI Taxonomy" id="2885361"/>
    <lineage>
        <taxon>Bacteria</taxon>
        <taxon>Bacillati</taxon>
        <taxon>Bacillota</taxon>
        <taxon>Clostridia</taxon>
        <taxon>Lachnospirales</taxon>
        <taxon>Lachnospiraceae</taxon>
        <taxon>Brotaphodocola</taxon>
    </lineage>
</organism>
<evidence type="ECO:0000256" key="2">
    <source>
        <dbReference type="SAM" id="Phobius"/>
    </source>
</evidence>
<comment type="caution">
    <text evidence="3">The sequence shown here is derived from an EMBL/GenBank/DDBJ whole genome shotgun (WGS) entry which is preliminary data.</text>
</comment>
<evidence type="ECO:0000256" key="1">
    <source>
        <dbReference type="SAM" id="MobiDB-lite"/>
    </source>
</evidence>
<protein>
    <recommendedName>
        <fullName evidence="5">DUF2953 domain-containing protein</fullName>
    </recommendedName>
</protein>
<dbReference type="Proteomes" id="UP001198962">
    <property type="component" value="Unassembled WGS sequence"/>
</dbReference>
<keyword evidence="2" id="KW-0472">Membrane</keyword>
<dbReference type="EMBL" id="JAJEPU010000024">
    <property type="protein sequence ID" value="MCC2165033.1"/>
    <property type="molecule type" value="Genomic_DNA"/>
</dbReference>
<gene>
    <name evidence="3" type="ORF">LKD32_09140</name>
</gene>
<evidence type="ECO:0008006" key="5">
    <source>
        <dbReference type="Google" id="ProtNLM"/>
    </source>
</evidence>
<keyword evidence="2" id="KW-1133">Transmembrane helix</keyword>